<reference evidence="1 2" key="1">
    <citation type="journal article" date="2011" name="Science">
        <title>The ecoresponsive genome of Daphnia pulex.</title>
        <authorList>
            <person name="Colbourne J.K."/>
            <person name="Pfrender M.E."/>
            <person name="Gilbert D."/>
            <person name="Thomas W.K."/>
            <person name="Tucker A."/>
            <person name="Oakley T.H."/>
            <person name="Tokishita S."/>
            <person name="Aerts A."/>
            <person name="Arnold G.J."/>
            <person name="Basu M.K."/>
            <person name="Bauer D.J."/>
            <person name="Caceres C.E."/>
            <person name="Carmel L."/>
            <person name="Casola C."/>
            <person name="Choi J.H."/>
            <person name="Detter J.C."/>
            <person name="Dong Q."/>
            <person name="Dusheyko S."/>
            <person name="Eads B.D."/>
            <person name="Frohlich T."/>
            <person name="Geiler-Samerotte K.A."/>
            <person name="Gerlach D."/>
            <person name="Hatcher P."/>
            <person name="Jogdeo S."/>
            <person name="Krijgsveld J."/>
            <person name="Kriventseva E.V."/>
            <person name="Kultz D."/>
            <person name="Laforsch C."/>
            <person name="Lindquist E."/>
            <person name="Lopez J."/>
            <person name="Manak J.R."/>
            <person name="Muller J."/>
            <person name="Pangilinan J."/>
            <person name="Patwardhan R.P."/>
            <person name="Pitluck S."/>
            <person name="Pritham E.J."/>
            <person name="Rechtsteiner A."/>
            <person name="Rho M."/>
            <person name="Rogozin I.B."/>
            <person name="Sakarya O."/>
            <person name="Salamov A."/>
            <person name="Schaack S."/>
            <person name="Shapiro H."/>
            <person name="Shiga Y."/>
            <person name="Skalitzky C."/>
            <person name="Smith Z."/>
            <person name="Souvorov A."/>
            <person name="Sung W."/>
            <person name="Tang Z."/>
            <person name="Tsuchiya D."/>
            <person name="Tu H."/>
            <person name="Vos H."/>
            <person name="Wang M."/>
            <person name="Wolf Y.I."/>
            <person name="Yamagata H."/>
            <person name="Yamada T."/>
            <person name="Ye Y."/>
            <person name="Shaw J.R."/>
            <person name="Andrews J."/>
            <person name="Crease T.J."/>
            <person name="Tang H."/>
            <person name="Lucas S.M."/>
            <person name="Robertson H.M."/>
            <person name="Bork P."/>
            <person name="Koonin E.V."/>
            <person name="Zdobnov E.M."/>
            <person name="Grigoriev I.V."/>
            <person name="Lynch M."/>
            <person name="Boore J.L."/>
        </authorList>
    </citation>
    <scope>NUCLEOTIDE SEQUENCE [LARGE SCALE GENOMIC DNA]</scope>
</reference>
<dbReference type="HOGENOM" id="CLU_1994897_0_0_1"/>
<accession>E9GVC4</accession>
<dbReference type="Proteomes" id="UP000000305">
    <property type="component" value="Unassembled WGS sequence"/>
</dbReference>
<evidence type="ECO:0000313" key="2">
    <source>
        <dbReference type="Proteomes" id="UP000000305"/>
    </source>
</evidence>
<organism evidence="1 2">
    <name type="scientific">Daphnia pulex</name>
    <name type="common">Water flea</name>
    <dbReference type="NCBI Taxonomy" id="6669"/>
    <lineage>
        <taxon>Eukaryota</taxon>
        <taxon>Metazoa</taxon>
        <taxon>Ecdysozoa</taxon>
        <taxon>Arthropoda</taxon>
        <taxon>Crustacea</taxon>
        <taxon>Branchiopoda</taxon>
        <taxon>Diplostraca</taxon>
        <taxon>Cladocera</taxon>
        <taxon>Anomopoda</taxon>
        <taxon>Daphniidae</taxon>
        <taxon>Daphnia</taxon>
    </lineage>
</organism>
<proteinExistence type="predicted"/>
<dbReference type="InParanoid" id="E9GVC4"/>
<dbReference type="EMBL" id="GL732568">
    <property type="protein sequence ID" value="EFX76558.1"/>
    <property type="molecule type" value="Genomic_DNA"/>
</dbReference>
<gene>
    <name evidence="1" type="ORF">DAPPUDRAFT_248859</name>
</gene>
<name>E9GVC4_DAPPU</name>
<dbReference type="SUPFAM" id="SSF56496">
    <property type="entry name" value="Fibrinogen C-terminal domain-like"/>
    <property type="match status" value="1"/>
</dbReference>
<protein>
    <submittedName>
        <fullName evidence="1">Uncharacterized protein</fullName>
    </submittedName>
</protein>
<dbReference type="KEGG" id="dpx:DAPPUDRAFT_248859"/>
<dbReference type="InterPro" id="IPR036056">
    <property type="entry name" value="Fibrinogen-like_C"/>
</dbReference>
<evidence type="ECO:0000313" key="1">
    <source>
        <dbReference type="EMBL" id="EFX76558.1"/>
    </source>
</evidence>
<keyword evidence="2" id="KW-1185">Reference proteome</keyword>
<dbReference type="AlphaFoldDB" id="E9GVC4"/>
<sequence>MLLLRKYTAQEFCSASGKSLLSITNKREQNDVSTVLMPIVLNESASKASINIIPQSCKDLLDIGHRKSGIYSVMGNKHVETVYCNFTKYPNTPDFQKWIVYEDMKSVSTCFYVQRNASFNKKNTC</sequence>